<evidence type="ECO:0000313" key="3">
    <source>
        <dbReference type="EMBL" id="KOS42388.1"/>
    </source>
</evidence>
<dbReference type="Proteomes" id="UP000037696">
    <property type="component" value="Unassembled WGS sequence"/>
</dbReference>
<evidence type="ECO:0000256" key="1">
    <source>
        <dbReference type="SAM" id="MobiDB-lite"/>
    </source>
</evidence>
<organism evidence="3 4">
    <name type="scientific">Penicillium nordicum</name>
    <dbReference type="NCBI Taxonomy" id="229535"/>
    <lineage>
        <taxon>Eukaryota</taxon>
        <taxon>Fungi</taxon>
        <taxon>Dikarya</taxon>
        <taxon>Ascomycota</taxon>
        <taxon>Pezizomycotina</taxon>
        <taxon>Eurotiomycetes</taxon>
        <taxon>Eurotiomycetidae</taxon>
        <taxon>Eurotiales</taxon>
        <taxon>Aspergillaceae</taxon>
        <taxon>Penicillium</taxon>
    </lineage>
</organism>
<evidence type="ECO:0000256" key="2">
    <source>
        <dbReference type="SAM" id="Phobius"/>
    </source>
</evidence>
<reference evidence="3 4" key="1">
    <citation type="submission" date="2015-08" db="EMBL/GenBank/DDBJ databases">
        <title>Genome sequencing of Penicillium nordicum.</title>
        <authorList>
            <person name="Nguyen H.D."/>
            <person name="Seifert K.A."/>
        </authorList>
    </citation>
    <scope>NUCLEOTIDE SEQUENCE [LARGE SCALE GENOMIC DNA]</scope>
    <source>
        <strain evidence="3 4">DAOMC 185683</strain>
    </source>
</reference>
<keyword evidence="2" id="KW-0812">Transmembrane</keyword>
<dbReference type="EMBL" id="LHQQ01000107">
    <property type="protein sequence ID" value="KOS42388.1"/>
    <property type="molecule type" value="Genomic_DNA"/>
</dbReference>
<feature type="region of interest" description="Disordered" evidence="1">
    <location>
        <begin position="1"/>
        <end position="22"/>
    </location>
</feature>
<accession>A0A0M8P032</accession>
<proteinExistence type="predicted"/>
<keyword evidence="4" id="KW-1185">Reference proteome</keyword>
<sequence length="246" mass="28483">MGKQHGRIRLNVDGQRGEREKEREREAIYYGGTWEWICPMYPMCASAQAPRHPSRALVVRRALTLNIPDIACRWTSARRPFATLPFGQNELTACTDGYLKGIIVDETFAIVKAKAASRDRKRKPLVLWQEAAEMVAWIITDTNSRQCPLDKRLLVSQDVGDIYLTLAEYKQAYIEYLQATECGDREPTSFLRMREYGPWRIDQAKDIRHFARVMTQPSNLPHKFLDHAAVTFFAAMPFLFFSFDMR</sequence>
<keyword evidence="2" id="KW-0472">Membrane</keyword>
<gene>
    <name evidence="3" type="ORF">ACN38_g6716</name>
</gene>
<dbReference type="STRING" id="229535.A0A0M8P032"/>
<keyword evidence="2" id="KW-1133">Transmembrane helix</keyword>
<evidence type="ECO:0000313" key="4">
    <source>
        <dbReference type="Proteomes" id="UP000037696"/>
    </source>
</evidence>
<feature type="transmembrane region" description="Helical" evidence="2">
    <location>
        <begin position="224"/>
        <end position="243"/>
    </location>
</feature>
<dbReference type="OrthoDB" id="3508621at2759"/>
<protein>
    <submittedName>
        <fullName evidence="3">Uncharacterized protein</fullName>
    </submittedName>
</protein>
<name>A0A0M8P032_9EURO</name>
<comment type="caution">
    <text evidence="3">The sequence shown here is derived from an EMBL/GenBank/DDBJ whole genome shotgun (WGS) entry which is preliminary data.</text>
</comment>
<dbReference type="AlphaFoldDB" id="A0A0M8P032"/>